<dbReference type="AlphaFoldDB" id="A0A8R1EHT9"/>
<evidence type="ECO:0000313" key="1">
    <source>
        <dbReference type="EnsemblMetazoa" id="CJA33977b.1"/>
    </source>
</evidence>
<reference evidence="1" key="2">
    <citation type="submission" date="2022-06" db="UniProtKB">
        <authorList>
            <consortium name="EnsemblMetazoa"/>
        </authorList>
    </citation>
    <scope>IDENTIFICATION</scope>
    <source>
        <strain evidence="1">DF5081</strain>
    </source>
</reference>
<proteinExistence type="predicted"/>
<reference evidence="2" key="1">
    <citation type="submission" date="2010-08" db="EMBL/GenBank/DDBJ databases">
        <authorList>
            <consortium name="Caenorhabditis japonica Sequencing Consortium"/>
            <person name="Wilson R.K."/>
        </authorList>
    </citation>
    <scope>NUCLEOTIDE SEQUENCE [LARGE SCALE GENOMIC DNA]</scope>
    <source>
        <strain evidence="2">DF5081</strain>
    </source>
</reference>
<sequence>MLLPNMTSDLKVRLSDFDPQAVLIISEGSVETVTFSVSENEPRLFDKAKMDESLLKALGASVQCDRKLIESKIALRVDDLQLKKAFELGVSIGCDEQMLEKKAATIGTISNMIKNELIKDSVSEFSVVPSAHPGDHFTPDQMIHVTSAAIAELARQECVQEVTRGANKYYLMGSGKPPYTLIAAVEKRTEAMAYEMMSTYCNPETKGKFSEILAQSTLVFMPEIPHTQLNCHDYDTISPFKMLFDEAIAAVPQLDFVVILATGGMK</sequence>
<name>A0A8R1EHT9_CAEJA</name>
<keyword evidence="2" id="KW-1185">Reference proteome</keyword>
<evidence type="ECO:0000313" key="2">
    <source>
        <dbReference type="Proteomes" id="UP000005237"/>
    </source>
</evidence>
<protein>
    <submittedName>
        <fullName evidence="1">Uncharacterized protein</fullName>
    </submittedName>
</protein>
<accession>A0A8R1EHT9</accession>
<organism evidence="1 2">
    <name type="scientific">Caenorhabditis japonica</name>
    <dbReference type="NCBI Taxonomy" id="281687"/>
    <lineage>
        <taxon>Eukaryota</taxon>
        <taxon>Metazoa</taxon>
        <taxon>Ecdysozoa</taxon>
        <taxon>Nematoda</taxon>
        <taxon>Chromadorea</taxon>
        <taxon>Rhabditida</taxon>
        <taxon>Rhabditina</taxon>
        <taxon>Rhabditomorpha</taxon>
        <taxon>Rhabditoidea</taxon>
        <taxon>Rhabditidae</taxon>
        <taxon>Peloderinae</taxon>
        <taxon>Caenorhabditis</taxon>
    </lineage>
</organism>
<dbReference type="EnsemblMetazoa" id="CJA33977b.1">
    <property type="protein sequence ID" value="CJA33977b.1"/>
    <property type="gene ID" value="WBGene00209824"/>
</dbReference>
<dbReference type="Proteomes" id="UP000005237">
    <property type="component" value="Unassembled WGS sequence"/>
</dbReference>